<dbReference type="Gene3D" id="1.10.10.60">
    <property type="entry name" value="Homeodomain-like"/>
    <property type="match status" value="1"/>
</dbReference>
<accession>A0A7X0T5T8</accession>
<dbReference type="InterPro" id="IPR009057">
    <property type="entry name" value="Homeodomain-like_sf"/>
</dbReference>
<dbReference type="GeneID" id="61188712"/>
<dbReference type="Pfam" id="PF01527">
    <property type="entry name" value="HTH_Tnp_1"/>
    <property type="match status" value="1"/>
</dbReference>
<keyword evidence="3" id="KW-1185">Reference proteome</keyword>
<dbReference type="AlphaFoldDB" id="A0A7X0T5T8"/>
<reference evidence="2 3" key="1">
    <citation type="submission" date="2017-09" db="EMBL/GenBank/DDBJ databases">
        <title>Draft Genomes of 144 Listeria Monocytogenes isolates from foods.</title>
        <authorList>
            <person name="Wu C.H."/>
            <person name="Ng J."/>
            <person name="Kiang D."/>
            <person name="Chen C.-Y."/>
            <person name="Frink S."/>
            <person name="Lafrades M."/>
            <person name="Morales C."/>
            <person name="Park P."/>
            <person name="Zwick M."/>
        </authorList>
    </citation>
    <scope>NUCLEOTIDE SEQUENCE [LARGE SCALE GENOMIC DNA]</scope>
    <source>
        <strain evidence="2 3">CDPHFDLB-F14M01633.75-2</strain>
    </source>
</reference>
<evidence type="ECO:0000313" key="2">
    <source>
        <dbReference type="EMBL" id="PDK41851.1"/>
    </source>
</evidence>
<dbReference type="EMBL" id="NYPG01000002">
    <property type="protein sequence ID" value="PDK41851.1"/>
    <property type="molecule type" value="Genomic_DNA"/>
</dbReference>
<name>A0A7X0T5T8_LISWE</name>
<evidence type="ECO:0000313" key="4">
    <source>
        <dbReference type="Proteomes" id="UP000522007"/>
    </source>
</evidence>
<dbReference type="GO" id="GO:0003677">
    <property type="term" value="F:DNA binding"/>
    <property type="evidence" value="ECO:0007669"/>
    <property type="project" value="InterPro"/>
</dbReference>
<gene>
    <name evidence="2" type="ORF">AFZ32_03725</name>
    <name evidence="1" type="ORF">HB853_09380</name>
</gene>
<proteinExistence type="predicted"/>
<dbReference type="GO" id="GO:0004803">
    <property type="term" value="F:transposase activity"/>
    <property type="evidence" value="ECO:0007669"/>
    <property type="project" value="InterPro"/>
</dbReference>
<protein>
    <submittedName>
        <fullName evidence="1">Helix-turn-helix domain-containing protein</fullName>
    </submittedName>
</protein>
<dbReference type="Proteomes" id="UP000522007">
    <property type="component" value="Unassembled WGS sequence"/>
</dbReference>
<evidence type="ECO:0000313" key="3">
    <source>
        <dbReference type="Proteomes" id="UP000219632"/>
    </source>
</evidence>
<sequence>MPKKLYNEKFKRSLVYLYHHGTSKNKLCTDFGVSMASLARWIKSYNTENIDLNEASSILQMYELKKQKALLEEEISILSEAITLFNLETSVEN</sequence>
<comment type="caution">
    <text evidence="1">The sequence shown here is derived from an EMBL/GenBank/DDBJ whole genome shotgun (WGS) entry which is preliminary data.</text>
</comment>
<dbReference type="RefSeq" id="WP_011701660.1">
    <property type="nucleotide sequence ID" value="NZ_CBCSAN010000001.1"/>
</dbReference>
<dbReference type="Proteomes" id="UP000219632">
    <property type="component" value="Unassembled WGS sequence"/>
</dbReference>
<evidence type="ECO:0000313" key="1">
    <source>
        <dbReference type="EMBL" id="MBC1323156.1"/>
    </source>
</evidence>
<dbReference type="SUPFAM" id="SSF46689">
    <property type="entry name" value="Homeodomain-like"/>
    <property type="match status" value="1"/>
</dbReference>
<organism evidence="1 4">
    <name type="scientific">Listeria welshimeri</name>
    <dbReference type="NCBI Taxonomy" id="1643"/>
    <lineage>
        <taxon>Bacteria</taxon>
        <taxon>Bacillati</taxon>
        <taxon>Bacillota</taxon>
        <taxon>Bacilli</taxon>
        <taxon>Bacillales</taxon>
        <taxon>Listeriaceae</taxon>
        <taxon>Listeria</taxon>
    </lineage>
</organism>
<dbReference type="EMBL" id="JAAROP010000009">
    <property type="protein sequence ID" value="MBC1323156.1"/>
    <property type="molecule type" value="Genomic_DNA"/>
</dbReference>
<reference evidence="1 4" key="2">
    <citation type="submission" date="2020-03" db="EMBL/GenBank/DDBJ databases">
        <title>Soil Listeria distribution.</title>
        <authorList>
            <person name="Liao J."/>
            <person name="Wiedmann M."/>
        </authorList>
    </citation>
    <scope>NUCLEOTIDE SEQUENCE [LARGE SCALE GENOMIC DNA]</scope>
    <source>
        <strain evidence="1 4">FSL L7-1829</strain>
    </source>
</reference>
<dbReference type="OMA" id="WIKQYSE"/>
<dbReference type="InterPro" id="IPR002514">
    <property type="entry name" value="Transposase_8"/>
</dbReference>
<dbReference type="GO" id="GO:0006313">
    <property type="term" value="P:DNA transposition"/>
    <property type="evidence" value="ECO:0007669"/>
    <property type="project" value="InterPro"/>
</dbReference>